<dbReference type="InterPro" id="IPR006176">
    <property type="entry name" value="3-OHacyl-CoA_DH_NAD-bd"/>
</dbReference>
<dbReference type="EMBL" id="JBHRZH010000033">
    <property type="protein sequence ID" value="MFC3764834.1"/>
    <property type="molecule type" value="Genomic_DNA"/>
</dbReference>
<evidence type="ECO:0000256" key="8">
    <source>
        <dbReference type="ARBA" id="ARBA00023239"/>
    </source>
</evidence>
<evidence type="ECO:0000256" key="2">
    <source>
        <dbReference type="ARBA" id="ARBA00007005"/>
    </source>
</evidence>
<dbReference type="Gene3D" id="3.90.226.10">
    <property type="entry name" value="2-enoyl-CoA Hydratase, Chain A, domain 1"/>
    <property type="match status" value="1"/>
</dbReference>
<name>A0ABV7YKE0_9ACTN</name>
<keyword evidence="6" id="KW-0520">NAD</keyword>
<keyword evidence="3" id="KW-0276">Fatty acid metabolism</keyword>
<comment type="caution">
    <text evidence="13">The sequence shown here is derived from an EMBL/GenBank/DDBJ whole genome shotgun (WGS) entry which is preliminary data.</text>
</comment>
<keyword evidence="5" id="KW-0560">Oxidoreductase</keyword>
<dbReference type="SUPFAM" id="SSF51735">
    <property type="entry name" value="NAD(P)-binding Rossmann-fold domains"/>
    <property type="match status" value="1"/>
</dbReference>
<dbReference type="SUPFAM" id="SSF48179">
    <property type="entry name" value="6-phosphogluconate dehydrogenase C-terminal domain-like"/>
    <property type="match status" value="2"/>
</dbReference>
<dbReference type="Pfam" id="PF00378">
    <property type="entry name" value="ECH_1"/>
    <property type="match status" value="1"/>
</dbReference>
<keyword evidence="8" id="KW-0456">Lyase</keyword>
<gene>
    <name evidence="13" type="ORF">ACFOUW_28620</name>
</gene>
<sequence>MIRWEQDADGVVVLTMDDPNASVNTMSYAFGDVLGETIDRLEAERDTLTGVVVISAKKTFFAGANLEEIRAVTPDDAPQLSARLVRIKDQFRRLEKLGKPVVAAINGSALGAGLEIALACHRRIAADVSGSQLGFPEVTIGALPGLGGIIRTVRMVGIQNALLNFVLQGQRLKPAKALEVGLVDELVANVDDLLPKAKEWIAANSEPVQPWDKDGHRIPGGTPAQASFAANLPAFPANLRKQLKGANLPAPRAILAVAIEGAQVDFETAQTIESRYFVELLSGQVSTNMIKAFFFDLNHLNAGGSRPEGYEPYRAKKAGVLGAGMMGAAIAYVCARAGIDVVLKDVSLEAAERGKAYSVGLYDKAVSRGRSTQDEAAEGLARIVPTASADDLAGCDFVIEAVFENPELKHQVFGEIEPVVLPEAVLASNTSTLPITGLAEGVKRQEDFIGMHFFSPVEKMPLVEIIVGAQTSDATLAKTFDLARRLGKTPIVVNDSRGFFTSRVIGRFFDEAAAMVGEGLSPASIEQAGMQAGYPTPPLQLSDEVALSLLQKARRASRAAVEASGRTWEVHGAEVVHDRLVDEFGRPGRAGGAGFYEYVDGKRVGLWPGLASTFLNTSTDEGIPFEDMKDRLLFAEALDTIRCLAEGVLRSVPDANIGSIFGIGFPPWTGGAIQFVNGYPGGPAAFLARARELESRYGARFTPPGLLVEKAARNEVFE</sequence>
<evidence type="ECO:0000313" key="13">
    <source>
        <dbReference type="EMBL" id="MFC3764834.1"/>
    </source>
</evidence>
<comment type="similarity">
    <text evidence="2">In the central section; belongs to the 3-hydroxyacyl-CoA dehydrogenase family.</text>
</comment>
<dbReference type="InterPro" id="IPR029045">
    <property type="entry name" value="ClpP/crotonase-like_dom_sf"/>
</dbReference>
<keyword evidence="7" id="KW-0443">Lipid metabolism</keyword>
<feature type="domain" description="3-hydroxyacyl-CoA dehydrogenase C-terminal" evidence="11">
    <location>
        <begin position="498"/>
        <end position="598"/>
    </location>
</feature>
<dbReference type="Proteomes" id="UP001595699">
    <property type="component" value="Unassembled WGS sequence"/>
</dbReference>
<evidence type="ECO:0000259" key="11">
    <source>
        <dbReference type="Pfam" id="PF00725"/>
    </source>
</evidence>
<evidence type="ECO:0000313" key="14">
    <source>
        <dbReference type="Proteomes" id="UP001595699"/>
    </source>
</evidence>
<evidence type="ECO:0000256" key="4">
    <source>
        <dbReference type="ARBA" id="ARBA00022963"/>
    </source>
</evidence>
<keyword evidence="14" id="KW-1185">Reference proteome</keyword>
<dbReference type="PANTHER" id="PTHR43612">
    <property type="entry name" value="TRIFUNCTIONAL ENZYME SUBUNIT ALPHA"/>
    <property type="match status" value="1"/>
</dbReference>
<dbReference type="Pfam" id="PF02737">
    <property type="entry name" value="3HCDH_N"/>
    <property type="match status" value="1"/>
</dbReference>
<evidence type="ECO:0000256" key="1">
    <source>
        <dbReference type="ARBA" id="ARBA00005005"/>
    </source>
</evidence>
<dbReference type="Gene3D" id="3.40.50.720">
    <property type="entry name" value="NAD(P)-binding Rossmann-like Domain"/>
    <property type="match status" value="1"/>
</dbReference>
<dbReference type="InterPro" id="IPR001753">
    <property type="entry name" value="Enoyl-CoA_hydra/iso"/>
</dbReference>
<evidence type="ECO:0000256" key="5">
    <source>
        <dbReference type="ARBA" id="ARBA00023002"/>
    </source>
</evidence>
<evidence type="ECO:0000256" key="6">
    <source>
        <dbReference type="ARBA" id="ARBA00023027"/>
    </source>
</evidence>
<dbReference type="CDD" id="cd06558">
    <property type="entry name" value="crotonase-like"/>
    <property type="match status" value="1"/>
</dbReference>
<comment type="pathway">
    <text evidence="1">Lipid metabolism; fatty acid beta-oxidation.</text>
</comment>
<evidence type="ECO:0000256" key="10">
    <source>
        <dbReference type="ARBA" id="ARBA00049556"/>
    </source>
</evidence>
<evidence type="ECO:0000259" key="12">
    <source>
        <dbReference type="Pfam" id="PF02737"/>
    </source>
</evidence>
<dbReference type="PANTHER" id="PTHR43612:SF3">
    <property type="entry name" value="TRIFUNCTIONAL ENZYME SUBUNIT ALPHA, MITOCHONDRIAL"/>
    <property type="match status" value="1"/>
</dbReference>
<dbReference type="Gene3D" id="1.10.1040.50">
    <property type="match status" value="1"/>
</dbReference>
<reference evidence="14" key="1">
    <citation type="journal article" date="2019" name="Int. J. Syst. Evol. Microbiol.">
        <title>The Global Catalogue of Microorganisms (GCM) 10K type strain sequencing project: providing services to taxonomists for standard genome sequencing and annotation.</title>
        <authorList>
            <consortium name="The Broad Institute Genomics Platform"/>
            <consortium name="The Broad Institute Genome Sequencing Center for Infectious Disease"/>
            <person name="Wu L."/>
            <person name="Ma J."/>
        </authorList>
    </citation>
    <scope>NUCLEOTIDE SEQUENCE [LARGE SCALE GENOMIC DNA]</scope>
    <source>
        <strain evidence="14">CGMCC 4.7241</strain>
    </source>
</reference>
<protein>
    <submittedName>
        <fullName evidence="13">3-hydroxyacyl-CoA dehydrogenase NAD-binding domain-containing protein</fullName>
    </submittedName>
</protein>
<dbReference type="InterPro" id="IPR050136">
    <property type="entry name" value="FA_oxidation_alpha_subunit"/>
</dbReference>
<dbReference type="RefSeq" id="WP_205121522.1">
    <property type="nucleotide sequence ID" value="NZ_JAFBCM010000001.1"/>
</dbReference>
<dbReference type="Pfam" id="PF00725">
    <property type="entry name" value="3HCDH"/>
    <property type="match status" value="1"/>
</dbReference>
<dbReference type="InterPro" id="IPR008927">
    <property type="entry name" value="6-PGluconate_DH-like_C_sf"/>
</dbReference>
<feature type="domain" description="3-hydroxyacyl-CoA dehydrogenase NAD binding" evidence="12">
    <location>
        <begin position="317"/>
        <end position="495"/>
    </location>
</feature>
<evidence type="ECO:0000256" key="7">
    <source>
        <dbReference type="ARBA" id="ARBA00023098"/>
    </source>
</evidence>
<evidence type="ECO:0000256" key="3">
    <source>
        <dbReference type="ARBA" id="ARBA00022832"/>
    </source>
</evidence>
<keyword evidence="9" id="KW-0511">Multifunctional enzyme</keyword>
<keyword evidence="4" id="KW-0442">Lipid degradation</keyword>
<accession>A0ABV7YKE0</accession>
<comment type="catalytic activity">
    <reaction evidence="10">
        <text>a (3S)-3-hydroxyacyl-CoA + NAD(+) = a 3-oxoacyl-CoA + NADH + H(+)</text>
        <dbReference type="Rhea" id="RHEA:22432"/>
        <dbReference type="ChEBI" id="CHEBI:15378"/>
        <dbReference type="ChEBI" id="CHEBI:57318"/>
        <dbReference type="ChEBI" id="CHEBI:57540"/>
        <dbReference type="ChEBI" id="CHEBI:57945"/>
        <dbReference type="ChEBI" id="CHEBI:90726"/>
        <dbReference type="EC" id="1.1.1.35"/>
    </reaction>
</comment>
<proteinExistence type="inferred from homology"/>
<dbReference type="InterPro" id="IPR036291">
    <property type="entry name" value="NAD(P)-bd_dom_sf"/>
</dbReference>
<evidence type="ECO:0000256" key="9">
    <source>
        <dbReference type="ARBA" id="ARBA00023268"/>
    </source>
</evidence>
<dbReference type="InterPro" id="IPR006108">
    <property type="entry name" value="3HC_DH_C"/>
</dbReference>
<dbReference type="SUPFAM" id="SSF52096">
    <property type="entry name" value="ClpP/crotonase"/>
    <property type="match status" value="1"/>
</dbReference>
<organism evidence="13 14">
    <name type="scientific">Tenggerimyces flavus</name>
    <dbReference type="NCBI Taxonomy" id="1708749"/>
    <lineage>
        <taxon>Bacteria</taxon>
        <taxon>Bacillati</taxon>
        <taxon>Actinomycetota</taxon>
        <taxon>Actinomycetes</taxon>
        <taxon>Propionibacteriales</taxon>
        <taxon>Nocardioidaceae</taxon>
        <taxon>Tenggerimyces</taxon>
    </lineage>
</organism>